<accession>A8RST8</accession>
<reference evidence="1 2" key="2">
    <citation type="submission" date="2007-09" db="EMBL/GenBank/DDBJ databases">
        <title>Draft genome sequence of Clostridium bolteae (ATCC BAA-613).</title>
        <authorList>
            <person name="Sudarsanam P."/>
            <person name="Ley R."/>
            <person name="Guruge J."/>
            <person name="Turnbaugh P.J."/>
            <person name="Mahowald M."/>
            <person name="Liep D."/>
            <person name="Gordon J."/>
        </authorList>
    </citation>
    <scope>NUCLEOTIDE SEQUENCE [LARGE SCALE GENOMIC DNA]</scope>
    <source>
        <strain evidence="2">ATCC BAA-613 / DSM 15670 / CCUG 46953 / JCM 12243 / WAL 16351</strain>
    </source>
</reference>
<evidence type="ECO:0000313" key="1">
    <source>
        <dbReference type="EMBL" id="EDP16285.1"/>
    </source>
</evidence>
<dbReference type="EMBL" id="ABCC02000030">
    <property type="protein sequence ID" value="EDP16285.1"/>
    <property type="molecule type" value="Genomic_DNA"/>
</dbReference>
<dbReference type="AlphaFoldDB" id="A8RST8"/>
<proteinExistence type="predicted"/>
<dbReference type="Proteomes" id="UP000005396">
    <property type="component" value="Unassembled WGS sequence"/>
</dbReference>
<dbReference type="PaxDb" id="411902-CLOBOL_03437"/>
<protein>
    <submittedName>
        <fullName evidence="1">Uncharacterized protein</fullName>
    </submittedName>
</protein>
<comment type="caution">
    <text evidence="1">The sequence shown here is derived from an EMBL/GenBank/DDBJ whole genome shotgun (WGS) entry which is preliminary data.</text>
</comment>
<gene>
    <name evidence="1" type="ORF">CLOBOL_03437</name>
</gene>
<evidence type="ECO:0000313" key="2">
    <source>
        <dbReference type="Proteomes" id="UP000005396"/>
    </source>
</evidence>
<organism evidence="1 2">
    <name type="scientific">Enterocloster bolteae (strain ATCC BAA-613 / DSM 15670 / CCUG 46953 / JCM 12243 / WAL 16351)</name>
    <name type="common">Clostridium bolteae</name>
    <dbReference type="NCBI Taxonomy" id="411902"/>
    <lineage>
        <taxon>Bacteria</taxon>
        <taxon>Bacillati</taxon>
        <taxon>Bacillota</taxon>
        <taxon>Clostridia</taxon>
        <taxon>Lachnospirales</taxon>
        <taxon>Lachnospiraceae</taxon>
        <taxon>Enterocloster</taxon>
    </lineage>
</organism>
<reference evidence="1 2" key="1">
    <citation type="submission" date="2007-08" db="EMBL/GenBank/DDBJ databases">
        <authorList>
            <person name="Fulton L."/>
            <person name="Clifton S."/>
            <person name="Fulton B."/>
            <person name="Xu J."/>
            <person name="Minx P."/>
            <person name="Pepin K.H."/>
            <person name="Johnson M."/>
            <person name="Thiruvilangam P."/>
            <person name="Bhonagiri V."/>
            <person name="Nash W.E."/>
            <person name="Mardis E.R."/>
            <person name="Wilson R.K."/>
        </authorList>
    </citation>
    <scope>NUCLEOTIDE SEQUENCE [LARGE SCALE GENOMIC DNA]</scope>
    <source>
        <strain evidence="2">ATCC BAA-613 / DSM 15670 / CCUG 46953 / JCM 12243 / WAL 16351</strain>
    </source>
</reference>
<sequence>MASLKRTIAGGCCFCLWENPIQNQISVTNVTAVMTDSIYNRTGLYFIMKT</sequence>
<dbReference type="HOGENOM" id="CLU_3116288_0_0_9"/>
<name>A8RST8_ENTBW</name>